<dbReference type="PANTHER" id="PTHR46601:SF1">
    <property type="entry name" value="ADF-H DOMAIN-CONTAINING PROTEIN"/>
    <property type="match status" value="1"/>
</dbReference>
<evidence type="ECO:0000313" key="2">
    <source>
        <dbReference type="Proteomes" id="UP000078542"/>
    </source>
</evidence>
<dbReference type="PANTHER" id="PTHR46601">
    <property type="entry name" value="ULP_PROTEASE DOMAIN-CONTAINING PROTEIN"/>
    <property type="match status" value="1"/>
</dbReference>
<dbReference type="STRING" id="456900.A0A151IJI8"/>
<organism evidence="1 2">
    <name type="scientific">Cyphomyrmex costatus</name>
    <dbReference type="NCBI Taxonomy" id="456900"/>
    <lineage>
        <taxon>Eukaryota</taxon>
        <taxon>Metazoa</taxon>
        <taxon>Ecdysozoa</taxon>
        <taxon>Arthropoda</taxon>
        <taxon>Hexapoda</taxon>
        <taxon>Insecta</taxon>
        <taxon>Pterygota</taxon>
        <taxon>Neoptera</taxon>
        <taxon>Endopterygota</taxon>
        <taxon>Hymenoptera</taxon>
        <taxon>Apocrita</taxon>
        <taxon>Aculeata</taxon>
        <taxon>Formicoidea</taxon>
        <taxon>Formicidae</taxon>
        <taxon>Myrmicinae</taxon>
        <taxon>Cyphomyrmex</taxon>
    </lineage>
</organism>
<name>A0A151IJI8_9HYME</name>
<dbReference type="AlphaFoldDB" id="A0A151IJI8"/>
<keyword evidence="2" id="KW-1185">Reference proteome</keyword>
<protein>
    <submittedName>
        <fullName evidence="1">Uncharacterized protein</fullName>
    </submittedName>
</protein>
<reference evidence="1 2" key="1">
    <citation type="submission" date="2016-03" db="EMBL/GenBank/DDBJ databases">
        <title>Cyphomyrmex costatus WGS genome.</title>
        <authorList>
            <person name="Nygaard S."/>
            <person name="Hu H."/>
            <person name="Boomsma J."/>
            <person name="Zhang G."/>
        </authorList>
    </citation>
    <scope>NUCLEOTIDE SEQUENCE [LARGE SCALE GENOMIC DNA]</scope>
    <source>
        <strain evidence="1">MS0001</strain>
        <tissue evidence="1">Whole body</tissue>
    </source>
</reference>
<accession>A0A151IJI8</accession>
<evidence type="ECO:0000313" key="1">
    <source>
        <dbReference type="EMBL" id="KYN03442.1"/>
    </source>
</evidence>
<proteinExistence type="predicted"/>
<dbReference type="Proteomes" id="UP000078542">
    <property type="component" value="Unassembled WGS sequence"/>
</dbReference>
<gene>
    <name evidence="1" type="ORF">ALC62_05718</name>
</gene>
<sequence length="479" mass="54934">MRELNGVLSSPTPKKGAPLSNSIIEKVHEFYNSDANSRIMPGIKDVISVKVDDVRKKMQKRLLLSDLKGLFSKYKEENQGFLLSFSKFAQLRPKHCILMGAAGTHSVCVCTLHQNVKLMLDAINVKYLSQQTDRPIADYKDSLQQIMCESRSPNCHLDDCTECPGILHFSRHMLQLLYDNNIFNVTFSNWTSTDRSFLHTQILDSEEFVEQLSEKLVILKPHAFISKEQIQYFEYRKSNLCAGEVLVTLDFSENFKYVVQNASQGFHYNNDQCTVFTVVYYFQGDGELKHKSLVFLSDSTTHDAAVVYTIQGLLLPEIKKHVEVKKIIYFSDGAKQHFKNRFQICNLMNHEQDFSVTAEWHFHATSHGKNACDGVGAVFKREAVRESLLAKPTEAILNPTLLYNWGKKKFQSLTVLFYSKVEHERKKRFLNSRFLKAPAIPQIQKSHSFVVLLQTELSIKRYSNAPNGLIIFEINKPIS</sequence>
<dbReference type="EMBL" id="KQ977339">
    <property type="protein sequence ID" value="KYN03442.1"/>
    <property type="molecule type" value="Genomic_DNA"/>
</dbReference>